<dbReference type="InterPro" id="IPR001851">
    <property type="entry name" value="ABC_transp_permease"/>
</dbReference>
<keyword evidence="5 9" id="KW-0812">Transmembrane</keyword>
<proteinExistence type="predicted"/>
<keyword evidence="6 9" id="KW-1133">Transmembrane helix</keyword>
<keyword evidence="2" id="KW-0813">Transport</keyword>
<feature type="transmembrane region" description="Helical" evidence="9">
    <location>
        <begin position="117"/>
        <end position="136"/>
    </location>
</feature>
<dbReference type="EMBL" id="FQXV01000008">
    <property type="protein sequence ID" value="SHI10131.1"/>
    <property type="molecule type" value="Genomic_DNA"/>
</dbReference>
<evidence type="ECO:0000313" key="10">
    <source>
        <dbReference type="EMBL" id="SHI10131.1"/>
    </source>
</evidence>
<dbReference type="PANTHER" id="PTHR32196">
    <property type="entry name" value="ABC TRANSPORTER PERMEASE PROTEIN YPHD-RELATED-RELATED"/>
    <property type="match status" value="1"/>
</dbReference>
<feature type="transmembrane region" description="Helical" evidence="9">
    <location>
        <begin position="42"/>
        <end position="61"/>
    </location>
</feature>
<feature type="transmembrane region" description="Helical" evidence="9">
    <location>
        <begin position="289"/>
        <end position="310"/>
    </location>
</feature>
<keyword evidence="11" id="KW-1185">Reference proteome</keyword>
<name>A0A1M5YDI3_9FIRM</name>
<feature type="transmembrane region" description="Helical" evidence="9">
    <location>
        <begin position="81"/>
        <end position="105"/>
    </location>
</feature>
<organism evidence="10 11">
    <name type="scientific">Sporobacter termitidis DSM 10068</name>
    <dbReference type="NCBI Taxonomy" id="1123282"/>
    <lineage>
        <taxon>Bacteria</taxon>
        <taxon>Bacillati</taxon>
        <taxon>Bacillota</taxon>
        <taxon>Clostridia</taxon>
        <taxon>Eubacteriales</taxon>
        <taxon>Oscillospiraceae</taxon>
        <taxon>Sporobacter</taxon>
    </lineage>
</organism>
<dbReference type="RefSeq" id="WP_073079301.1">
    <property type="nucleotide sequence ID" value="NZ_FQXV01000008.1"/>
</dbReference>
<keyword evidence="3" id="KW-1003">Cell membrane</keyword>
<dbReference type="Pfam" id="PF02653">
    <property type="entry name" value="BPD_transp_2"/>
    <property type="match status" value="1"/>
</dbReference>
<gene>
    <name evidence="10" type="ORF">SAMN02745823_02415</name>
</gene>
<evidence type="ECO:0000256" key="5">
    <source>
        <dbReference type="ARBA" id="ARBA00022692"/>
    </source>
</evidence>
<reference evidence="10 11" key="1">
    <citation type="submission" date="2016-11" db="EMBL/GenBank/DDBJ databases">
        <authorList>
            <person name="Jaros S."/>
            <person name="Januszkiewicz K."/>
            <person name="Wedrychowicz H."/>
        </authorList>
    </citation>
    <scope>NUCLEOTIDE SEQUENCE [LARGE SCALE GENOMIC DNA]</scope>
    <source>
        <strain evidence="10 11">DSM 10068</strain>
    </source>
</reference>
<protein>
    <recommendedName>
        <fullName evidence="8">Autoinducer 2 import system permease protein LsrD</fullName>
    </recommendedName>
</protein>
<dbReference type="Proteomes" id="UP000183995">
    <property type="component" value="Unassembled WGS sequence"/>
</dbReference>
<dbReference type="AlphaFoldDB" id="A0A1M5YDI3"/>
<evidence type="ECO:0000256" key="1">
    <source>
        <dbReference type="ARBA" id="ARBA00004651"/>
    </source>
</evidence>
<comment type="subcellular location">
    <subcellularLocation>
        <location evidence="1">Cell membrane</location>
        <topology evidence="1">Multi-pass membrane protein</topology>
    </subcellularLocation>
</comment>
<dbReference type="GO" id="GO:0005886">
    <property type="term" value="C:plasma membrane"/>
    <property type="evidence" value="ECO:0007669"/>
    <property type="project" value="UniProtKB-SubCell"/>
</dbReference>
<feature type="transmembrane region" description="Helical" evidence="9">
    <location>
        <begin position="6"/>
        <end position="30"/>
    </location>
</feature>
<dbReference type="CDD" id="cd06579">
    <property type="entry name" value="TM_PBP1_transp_AraH_like"/>
    <property type="match status" value="1"/>
</dbReference>
<accession>A0A1M5YDI3</accession>
<dbReference type="STRING" id="1123282.SAMN02745823_02415"/>
<evidence type="ECO:0000256" key="6">
    <source>
        <dbReference type="ARBA" id="ARBA00022989"/>
    </source>
</evidence>
<feature type="transmembrane region" description="Helical" evidence="9">
    <location>
        <begin position="208"/>
        <end position="230"/>
    </location>
</feature>
<evidence type="ECO:0000256" key="7">
    <source>
        <dbReference type="ARBA" id="ARBA00023136"/>
    </source>
</evidence>
<evidence type="ECO:0000256" key="8">
    <source>
        <dbReference type="ARBA" id="ARBA00039381"/>
    </source>
</evidence>
<feature type="transmembrane region" description="Helical" evidence="9">
    <location>
        <begin position="236"/>
        <end position="258"/>
    </location>
</feature>
<evidence type="ECO:0000256" key="3">
    <source>
        <dbReference type="ARBA" id="ARBA00022475"/>
    </source>
</evidence>
<dbReference type="GO" id="GO:0022857">
    <property type="term" value="F:transmembrane transporter activity"/>
    <property type="evidence" value="ECO:0007669"/>
    <property type="project" value="InterPro"/>
</dbReference>
<dbReference type="OrthoDB" id="9813906at2"/>
<keyword evidence="4" id="KW-0997">Cell inner membrane</keyword>
<evidence type="ECO:0000256" key="9">
    <source>
        <dbReference type="SAM" id="Phobius"/>
    </source>
</evidence>
<keyword evidence="7 9" id="KW-0472">Membrane</keyword>
<feature type="transmembrane region" description="Helical" evidence="9">
    <location>
        <begin position="162"/>
        <end position="187"/>
    </location>
</feature>
<evidence type="ECO:0000313" key="11">
    <source>
        <dbReference type="Proteomes" id="UP000183995"/>
    </source>
</evidence>
<dbReference type="PANTHER" id="PTHR32196:SF71">
    <property type="entry name" value="AUTOINDUCER 2 IMPORT SYSTEM PERMEASE PROTEIN LSRD"/>
    <property type="match status" value="1"/>
</dbReference>
<sequence length="330" mass="34396">MNTKNIRRIISVLLVLILAVIFSFTTRSFLDARNLVELFRESALVGIVALGASFVIIGGGIDLSTGGIVTVSGLVCARLSFIPGIPGALVLLAGVLTGVVCGLLNAVLVTRVHLTEFVATLASGFVYSGLAMLIAFREGGIIQSRAITNASFTFLGGKIGGIYNITAVWVVLMIVMMLVLTKTTFGLHTYAQGSNARSALMSGVNNDFIKGSGFVICGACAGLAAAFVVAKNAAAPVTLGSDVAFEAIAACVVGGLVLGGGRGDAVGAFLGGLFMQLILNGIYKYNLPIAYQWILMGAIIVLVTAFDAQFNKLRFGQKKPRPVERKEAVV</sequence>
<evidence type="ECO:0000256" key="4">
    <source>
        <dbReference type="ARBA" id="ARBA00022519"/>
    </source>
</evidence>
<evidence type="ECO:0000256" key="2">
    <source>
        <dbReference type="ARBA" id="ARBA00022448"/>
    </source>
</evidence>